<dbReference type="AlphaFoldDB" id="A0A0D9XZ28"/>
<reference evidence="1" key="3">
    <citation type="submission" date="2015-04" db="UniProtKB">
        <authorList>
            <consortium name="EnsemblPlants"/>
        </authorList>
    </citation>
    <scope>IDENTIFICATION</scope>
</reference>
<organism evidence="1 2">
    <name type="scientific">Leersia perrieri</name>
    <dbReference type="NCBI Taxonomy" id="77586"/>
    <lineage>
        <taxon>Eukaryota</taxon>
        <taxon>Viridiplantae</taxon>
        <taxon>Streptophyta</taxon>
        <taxon>Embryophyta</taxon>
        <taxon>Tracheophyta</taxon>
        <taxon>Spermatophyta</taxon>
        <taxon>Magnoliopsida</taxon>
        <taxon>Liliopsida</taxon>
        <taxon>Poales</taxon>
        <taxon>Poaceae</taxon>
        <taxon>BOP clade</taxon>
        <taxon>Oryzoideae</taxon>
        <taxon>Oryzeae</taxon>
        <taxon>Oryzinae</taxon>
        <taxon>Leersia</taxon>
    </lineage>
</organism>
<accession>A0A0D9XZ28</accession>
<reference evidence="2" key="2">
    <citation type="submission" date="2013-12" db="EMBL/GenBank/DDBJ databases">
        <authorList>
            <person name="Yu Y."/>
            <person name="Lee S."/>
            <person name="de Baynast K."/>
            <person name="Wissotski M."/>
            <person name="Liu L."/>
            <person name="Talag J."/>
            <person name="Goicoechea J."/>
            <person name="Angelova A."/>
            <person name="Jetty R."/>
            <person name="Kudrna D."/>
            <person name="Golser W."/>
            <person name="Rivera L."/>
            <person name="Zhang J."/>
            <person name="Wing R."/>
        </authorList>
    </citation>
    <scope>NUCLEOTIDE SEQUENCE</scope>
</reference>
<evidence type="ECO:0000313" key="1">
    <source>
        <dbReference type="EnsemblPlants" id="LPERR12G09200.1"/>
    </source>
</evidence>
<sequence>MTPSCCYNGEKHARSQLCCANPSLRQWWAATRGSAVSEVAAGAVGRGLLLELTPHKLAMCPSPSISSPSHTTLLGLFLFARIRGLYMTLAEGSELHTQ</sequence>
<dbReference type="Proteomes" id="UP000032180">
    <property type="component" value="Chromosome 12"/>
</dbReference>
<dbReference type="EnsemblPlants" id="LPERR12G09200.1">
    <property type="protein sequence ID" value="LPERR12G09200.1"/>
    <property type="gene ID" value="LPERR12G09200"/>
</dbReference>
<dbReference type="HOGENOM" id="CLU_2336686_0_0_1"/>
<protein>
    <submittedName>
        <fullName evidence="1">Uncharacterized protein</fullName>
    </submittedName>
</protein>
<dbReference type="Gramene" id="LPERR12G09200.1">
    <property type="protein sequence ID" value="LPERR12G09200.1"/>
    <property type="gene ID" value="LPERR12G09200"/>
</dbReference>
<keyword evidence="2" id="KW-1185">Reference proteome</keyword>
<proteinExistence type="predicted"/>
<name>A0A0D9XZ28_9ORYZ</name>
<reference evidence="1 2" key="1">
    <citation type="submission" date="2012-08" db="EMBL/GenBank/DDBJ databases">
        <title>Oryza genome evolution.</title>
        <authorList>
            <person name="Wing R.A."/>
        </authorList>
    </citation>
    <scope>NUCLEOTIDE SEQUENCE</scope>
</reference>
<evidence type="ECO:0000313" key="2">
    <source>
        <dbReference type="Proteomes" id="UP000032180"/>
    </source>
</evidence>